<reference evidence="4" key="1">
    <citation type="journal article" date="2021" name="Mol. Ecol. Resour.">
        <title>Apolygus lucorum genome provides insights into omnivorousness and mesophyll feeding.</title>
        <authorList>
            <person name="Liu Y."/>
            <person name="Liu H."/>
            <person name="Wang H."/>
            <person name="Huang T."/>
            <person name="Liu B."/>
            <person name="Yang B."/>
            <person name="Yin L."/>
            <person name="Li B."/>
            <person name="Zhang Y."/>
            <person name="Zhang S."/>
            <person name="Jiang F."/>
            <person name="Zhang X."/>
            <person name="Ren Y."/>
            <person name="Wang B."/>
            <person name="Wang S."/>
            <person name="Lu Y."/>
            <person name="Wu K."/>
            <person name="Fan W."/>
            <person name="Wang G."/>
        </authorList>
    </citation>
    <scope>NUCLEOTIDE SEQUENCE</scope>
    <source>
        <strain evidence="4">12Hb</strain>
    </source>
</reference>
<feature type="compositionally biased region" description="Acidic residues" evidence="2">
    <location>
        <begin position="27"/>
        <end position="40"/>
    </location>
</feature>
<gene>
    <name evidence="4" type="ORF">GE061_006000</name>
</gene>
<dbReference type="EMBL" id="WIXP02000014">
    <property type="protein sequence ID" value="KAF6199702.1"/>
    <property type="molecule type" value="Genomic_DNA"/>
</dbReference>
<feature type="compositionally biased region" description="Basic and acidic residues" evidence="2">
    <location>
        <begin position="1897"/>
        <end position="1908"/>
    </location>
</feature>
<feature type="compositionally biased region" description="Basic and acidic residues" evidence="2">
    <location>
        <begin position="1573"/>
        <end position="1594"/>
    </location>
</feature>
<feature type="compositionally biased region" description="Basic and acidic residues" evidence="2">
    <location>
        <begin position="1691"/>
        <end position="1715"/>
    </location>
</feature>
<name>A0A6A4J3A4_APOLU</name>
<feature type="region of interest" description="Disordered" evidence="2">
    <location>
        <begin position="1359"/>
        <end position="1987"/>
    </location>
</feature>
<feature type="compositionally biased region" description="Polar residues" evidence="2">
    <location>
        <begin position="1767"/>
        <end position="1781"/>
    </location>
</feature>
<feature type="compositionally biased region" description="Basic and acidic residues" evidence="2">
    <location>
        <begin position="1400"/>
        <end position="1423"/>
    </location>
</feature>
<protein>
    <recommendedName>
        <fullName evidence="3">DUF4780 domain-containing protein</fullName>
    </recommendedName>
</protein>
<feature type="compositionally biased region" description="Basic and acidic residues" evidence="2">
    <location>
        <begin position="674"/>
        <end position="687"/>
    </location>
</feature>
<organism evidence="4 5">
    <name type="scientific">Apolygus lucorum</name>
    <name type="common">Small green plant bug</name>
    <name type="synonym">Lygocoris lucorum</name>
    <dbReference type="NCBI Taxonomy" id="248454"/>
    <lineage>
        <taxon>Eukaryota</taxon>
        <taxon>Metazoa</taxon>
        <taxon>Ecdysozoa</taxon>
        <taxon>Arthropoda</taxon>
        <taxon>Hexapoda</taxon>
        <taxon>Insecta</taxon>
        <taxon>Pterygota</taxon>
        <taxon>Neoptera</taxon>
        <taxon>Paraneoptera</taxon>
        <taxon>Hemiptera</taxon>
        <taxon>Heteroptera</taxon>
        <taxon>Panheteroptera</taxon>
        <taxon>Cimicomorpha</taxon>
        <taxon>Miridae</taxon>
        <taxon>Mirini</taxon>
        <taxon>Apolygus</taxon>
    </lineage>
</organism>
<evidence type="ECO:0000259" key="3">
    <source>
        <dbReference type="Pfam" id="PF16012"/>
    </source>
</evidence>
<keyword evidence="1" id="KW-0175">Coiled coil</keyword>
<feature type="compositionally biased region" description="Basic and acidic residues" evidence="2">
    <location>
        <begin position="1442"/>
        <end position="1497"/>
    </location>
</feature>
<feature type="compositionally biased region" description="Polar residues" evidence="2">
    <location>
        <begin position="1716"/>
        <end position="1730"/>
    </location>
</feature>
<feature type="compositionally biased region" description="Polar residues" evidence="2">
    <location>
        <begin position="1861"/>
        <end position="1882"/>
    </location>
</feature>
<evidence type="ECO:0000313" key="5">
    <source>
        <dbReference type="Proteomes" id="UP000466442"/>
    </source>
</evidence>
<comment type="caution">
    <text evidence="4">The sequence shown here is derived from an EMBL/GenBank/DDBJ whole genome shotgun (WGS) entry which is preliminary data.</text>
</comment>
<dbReference type="OrthoDB" id="6764048at2759"/>
<feature type="region of interest" description="Disordered" evidence="2">
    <location>
        <begin position="1206"/>
        <end position="1260"/>
    </location>
</feature>
<feature type="compositionally biased region" description="Polar residues" evidence="2">
    <location>
        <begin position="1909"/>
        <end position="1922"/>
    </location>
</feature>
<feature type="compositionally biased region" description="Polar residues" evidence="2">
    <location>
        <begin position="1792"/>
        <end position="1813"/>
    </location>
</feature>
<evidence type="ECO:0000256" key="2">
    <source>
        <dbReference type="SAM" id="MobiDB-lite"/>
    </source>
</evidence>
<feature type="region of interest" description="Disordered" evidence="2">
    <location>
        <begin position="417"/>
        <end position="709"/>
    </location>
</feature>
<feature type="region of interest" description="Disordered" evidence="2">
    <location>
        <begin position="2003"/>
        <end position="2027"/>
    </location>
</feature>
<feature type="compositionally biased region" description="Basic and acidic residues" evidence="2">
    <location>
        <begin position="241"/>
        <end position="260"/>
    </location>
</feature>
<dbReference type="Pfam" id="PF16012">
    <property type="entry name" value="DUF4780"/>
    <property type="match status" value="1"/>
</dbReference>
<feature type="compositionally biased region" description="Basic and acidic residues" evidence="2">
    <location>
        <begin position="1962"/>
        <end position="1983"/>
    </location>
</feature>
<feature type="compositionally biased region" description="Low complexity" evidence="2">
    <location>
        <begin position="1"/>
        <end position="17"/>
    </location>
</feature>
<feature type="coiled-coil region" evidence="1">
    <location>
        <begin position="1274"/>
        <end position="1325"/>
    </location>
</feature>
<dbReference type="InterPro" id="IPR031961">
    <property type="entry name" value="DUF4780"/>
</dbReference>
<feature type="region of interest" description="Disordered" evidence="2">
    <location>
        <begin position="728"/>
        <end position="748"/>
    </location>
</feature>
<feature type="compositionally biased region" description="Polar residues" evidence="2">
    <location>
        <begin position="852"/>
        <end position="872"/>
    </location>
</feature>
<feature type="region of interest" description="Disordered" evidence="2">
    <location>
        <begin position="1"/>
        <end position="404"/>
    </location>
</feature>
<feature type="domain" description="DUF4780" evidence="3">
    <location>
        <begin position="2038"/>
        <end position="2164"/>
    </location>
</feature>
<keyword evidence="5" id="KW-1185">Reference proteome</keyword>
<accession>A0A6A4J3A4</accession>
<evidence type="ECO:0000256" key="1">
    <source>
        <dbReference type="SAM" id="Coils"/>
    </source>
</evidence>
<feature type="compositionally biased region" description="Basic and acidic residues" evidence="2">
    <location>
        <begin position="1232"/>
        <end position="1249"/>
    </location>
</feature>
<feature type="compositionally biased region" description="Low complexity" evidence="2">
    <location>
        <begin position="688"/>
        <end position="708"/>
    </location>
</feature>
<feature type="compositionally biased region" description="Basic and acidic residues" evidence="2">
    <location>
        <begin position="1744"/>
        <end position="1766"/>
    </location>
</feature>
<dbReference type="Proteomes" id="UP000466442">
    <property type="component" value="Unassembled WGS sequence"/>
</dbReference>
<feature type="compositionally biased region" description="Basic and acidic residues" evidence="2">
    <location>
        <begin position="841"/>
        <end position="851"/>
    </location>
</feature>
<feature type="compositionally biased region" description="Basic and acidic residues" evidence="2">
    <location>
        <begin position="1509"/>
        <end position="1534"/>
    </location>
</feature>
<proteinExistence type="predicted"/>
<feature type="compositionally biased region" description="Basic and acidic residues" evidence="2">
    <location>
        <begin position="1622"/>
        <end position="1651"/>
    </location>
</feature>
<feature type="region of interest" description="Disordered" evidence="2">
    <location>
        <begin position="833"/>
        <end position="887"/>
    </location>
</feature>
<feature type="compositionally biased region" description="Basic and acidic residues" evidence="2">
    <location>
        <begin position="1556"/>
        <end position="1566"/>
    </location>
</feature>
<evidence type="ECO:0000313" key="4">
    <source>
        <dbReference type="EMBL" id="KAF6199702.1"/>
    </source>
</evidence>
<feature type="compositionally biased region" description="Polar residues" evidence="2">
    <location>
        <begin position="1836"/>
        <end position="1850"/>
    </location>
</feature>
<sequence length="2189" mass="242520">MRTRRSAAAAAAAASSADDSKTVEMDSASEDCENNDNVDESAEKLASNVDVGSTKNDKMIPSQELLVSDAGDGATQNADAIPSKVADGGEEKLETNAVATREDAEEVASEEPQKLESKSDGVAAQNDDVIPSQEALISAGDGATQNADEIPSKVGDGGEEKLETNAVATREDAEEVASEEPQKLESKSNGVAAQNDDVIPSQEALISDAGDGATQNADEIPSKVGDGGEEKLETNAVATMEDAKEIQTEAPQKLESKSDGEAAQNDDVIPSQEALVSDAGDGATQNADAVPSEVADGGEEKMETNAVATTEDAEEVQTEAPQKLESKSDGVAAQNDDMIPSQEALVSDAGDGATQNADAVPSEVADGGEEKMETNAVATTEDAEEVQTEAPQKLESKSDGVAAQNDDMIPSQEALVSDAGDGATQNADAIPSKVGDGGEEKLETNAVATMEDAEEIQTEAPQKLESKSDGVAAQNDDMIPSQEALVSDAGDGATQNADEIPSKVGDGGEEKLETNAVATMEDAEEIQTEAPQKLESKSDGEVAQNDDVIPSQEALVSDAGDGAIQNADAIPSEVADGGEEKMETNAVATTEDAEEVQTEAPQKLESKSDGVAAQNDDMIPSQEALVSDAGDGATQNADGGEVTLDQSHAIGTKNDADAALSHKVGGSEENLESELEKLLCDNDDSSRSRSSGTSRTSRSSYSSSTDIDSPIEIADSPIEIICLDSPVEQESMEEEEDGGSSPTPTDAFFSGLDMTLDEKKAFRKDMTEKVNEFKPIGQKFCEARNIKFPKMKEFRSIIFALRKDQKLDLHNLELALIAESEKNPAAILTKSPQTIPLLDGEESKTKGKINNDRTSVTSTGNVDSSKESAASGGQNGGSKKIETLQSGKHEDRLHLKEFKEMGQYFCISKALTFPTKKRFVVILEELYKKGELDEEHVKTALLKDAEDAKKGLVPFTKLGEYCANYITYRTELFEKFEKVGKKFCDAQNIYCSSTMFKFILDDLFKKGKLEEKALESRLIENAKSTLSRSQMVRLSLETVLKDILPPVDARPVTKPFKEMTEKEKNEYTAKLTSLKHELKPVAIEHCHKIKAPFPNREFHQICCILLDFGMTDKENIKVAVGMNFDDSCRNGPPLSNKEVDTIIKHYRADRKVNPSLNRDEVLKRVPGDLLNWKHYWSLLYKEKRTNLFLDREFNVDAKKFQTVKDVKPSELENTSSSRSENGKSKRNRPSKSKRDSRDRNKNFSERQREQVNAMAQPWSQAELNARNPAGDRDLQRLLDEMNQKSQIIRSLGNQTRTYAESGGPRKELLDQVQMFTTNVRRLERTQPLTPWVIPPGQPDQSSQLQHNLLTQQFLGSNLATAPNPFGPSGSGVSSFSSWSDVKTSSFGEHSRNQEEGFGNRFRDSRDSFLKEETHRTSRERQMVNDRSNPSKRSEYGRTSSPRKNDYDRSISPRRSDYDKYIPPKRNENDRFVSQRGDERRSRDFNCKVNEQKRDNGRSDIPPPTIIPTRFDEFSRRDDRDRRFDDNARLKREYPSRPATPPPPPMISTWSEPKQQNVDDWRFPKREPLRKKSRFDVDDQTKSRQPEDQFRKSDFDSWMPSGPDPSQSHPPPPLISAWPEPKSQNDDWKFPKRDPPQKKSRFDVDEQVKSRLPESQFGKSDFDSWLPSGPGPSQRQLSPPLKSAWSEPKSQNVDDWKFPKRDPPQKKSRFDVDEQVKSIQPESQFGKSNFDSWMLPAPGPSQNVDDWKFPKSDPPPKKSRFDVDEQVKSIQPESQFGNSNFDSWMPPAPGLSQLHQFSSPSISAWSEPQSQNVDNWKVPKKDLPRKKSRFDVDEQVKSIQPESQFGNSNFDSWMPPAPGLSQLHQFSSPSIPAWSEPQSQNVDNGKFPKKDLPRKKSRFDVDEQVKSRQPESQFGESNFNSWMHSAPNPSQSQPPPPPSITLPEFDASSFRYSNNPSLSEDVDGWRVDESPPKKKSRFNEDPPPKKSNLNEQMQEFLDWMNTNAKPSGSSESVREVPSRASGLSGVKTNPPLVKEGEICKVAIVHESYPRLLISSNEANLIRDSLLDRIGVQTGVGPRFCDTYEERGAVVFECEDQLTVTWLWVNSSTISPWPGAELKPMAWEKPIIEITLEVPKIMERQTPDSICERLMSQNPGLSTKQWKMKRFDSSPTGNILEQFNRSFSILADTNS</sequence>
<feature type="compositionally biased region" description="Low complexity" evidence="2">
    <location>
        <begin position="1366"/>
        <end position="1386"/>
    </location>
</feature>